<evidence type="ECO:0000256" key="1">
    <source>
        <dbReference type="SAM" id="MobiDB-lite"/>
    </source>
</evidence>
<feature type="compositionally biased region" description="Low complexity" evidence="1">
    <location>
        <begin position="132"/>
        <end position="144"/>
    </location>
</feature>
<dbReference type="Pfam" id="PF13351">
    <property type="entry name" value="DUF4099"/>
    <property type="match status" value="1"/>
</dbReference>
<feature type="region of interest" description="Disordered" evidence="1">
    <location>
        <begin position="101"/>
        <end position="146"/>
    </location>
</feature>
<feature type="region of interest" description="Disordered" evidence="1">
    <location>
        <begin position="427"/>
        <end position="483"/>
    </location>
</feature>
<dbReference type="InterPro" id="IPR025343">
    <property type="entry name" value="DUF4099"/>
</dbReference>
<proteinExistence type="predicted"/>
<dbReference type="AlphaFoldDB" id="A0A3D9CUH6"/>
<feature type="compositionally biased region" description="Low complexity" evidence="1">
    <location>
        <begin position="349"/>
        <end position="362"/>
    </location>
</feature>
<dbReference type="InterPro" id="IPR025222">
    <property type="entry name" value="DUF3945"/>
</dbReference>
<dbReference type="OrthoDB" id="1081890at2"/>
<dbReference type="RefSeq" id="WP_115956388.1">
    <property type="nucleotide sequence ID" value="NZ_CBCRVL010000002.1"/>
</dbReference>
<feature type="compositionally biased region" description="Basic and acidic residues" evidence="1">
    <location>
        <begin position="101"/>
        <end position="131"/>
    </location>
</feature>
<keyword evidence="5" id="KW-1185">Reference proteome</keyword>
<comment type="caution">
    <text evidence="4">The sequence shown here is derived from an EMBL/GenBank/DDBJ whole genome shotgun (WGS) entry which is preliminary data.</text>
</comment>
<protein>
    <recommendedName>
        <fullName evidence="6">DUF3945 domain-containing protein</fullName>
    </recommendedName>
</protein>
<accession>A0A3D9CUH6</accession>
<feature type="compositionally biased region" description="Polar residues" evidence="1">
    <location>
        <begin position="433"/>
        <end position="463"/>
    </location>
</feature>
<gene>
    <name evidence="4" type="ORF">DRF59_00750</name>
</gene>
<feature type="domain" description="DUF4099" evidence="3">
    <location>
        <begin position="149"/>
        <end position="231"/>
    </location>
</feature>
<dbReference type="EMBL" id="QNUE01000001">
    <property type="protein sequence ID" value="REC69430.1"/>
    <property type="molecule type" value="Genomic_DNA"/>
</dbReference>
<reference evidence="4 5" key="1">
    <citation type="journal article" date="2007" name="Int. J. Syst. Evol. Microbiol.">
        <title>Chryseobacterium flavum sp. nov., isolated from polluted soil.</title>
        <authorList>
            <person name="Zhou Y."/>
            <person name="Dong J."/>
            <person name="Wang X."/>
            <person name="Huang X."/>
            <person name="Zhang K.Y."/>
            <person name="Zhang Y.Q."/>
            <person name="Guo Y.F."/>
            <person name="Lai R."/>
            <person name="Li W.J."/>
        </authorList>
    </citation>
    <scope>NUCLEOTIDE SEQUENCE [LARGE SCALE GENOMIC DNA]</scope>
    <source>
        <strain evidence="4 5">KCTC 12877</strain>
    </source>
</reference>
<name>A0A3D9CUH6_9FLAO</name>
<dbReference type="Proteomes" id="UP000256769">
    <property type="component" value="Unassembled WGS sequence"/>
</dbReference>
<feature type="domain" description="DUF3945" evidence="2">
    <location>
        <begin position="368"/>
        <end position="415"/>
    </location>
</feature>
<evidence type="ECO:0000313" key="4">
    <source>
        <dbReference type="EMBL" id="REC69430.1"/>
    </source>
</evidence>
<sequence length="483" mass="54984">MSEQNIENPQQYPEQLSDVLLVMDKEKKKIQAVTGIDENGNLKTVDADKKNQSEFMRVDKSGDLFSNFFSNFWRQLKDPTHFSFFKVPASEAVETAKEMQKQVDAPTKEGEAVMQKHEVKEPKEQQQENKNETGTAQATPTPETTEYRYKAEDIDWKTLEQIGITKDRLEKDGVLDTLLKGYKTNKVYPVSINFGSAIIRSEARLGLQNGEDGKPVFVMYGVRHEPNLNAPFFGHEFTKEDKDNLLKTGNMGRMVELTNPKTGEKIPSIISIDKLTNEVIALRQNWIKVPDKIGGVKLNAEQKQALYEGKVIHLEGMVSKKGKPFDSDVQYNADKRYPEYLFDRGINNKQSQNHQQTQSQDNPRLFRGKEFSDEQYKKLMEGKTVYVSDFKDGKGQPYKGYVTLSAETGKYGFNFRNPDKLKDKIVPAETHKTQVAVNSEGKTNEATKNINEPLKSQQTAPANKQQQEKQETPKPAKSKGVRR</sequence>
<dbReference type="Pfam" id="PF13101">
    <property type="entry name" value="DUF3945"/>
    <property type="match status" value="2"/>
</dbReference>
<organism evidence="4 5">
    <name type="scientific">Chryseobacterium flavum</name>
    <dbReference type="NCBI Taxonomy" id="415851"/>
    <lineage>
        <taxon>Bacteria</taxon>
        <taxon>Pseudomonadati</taxon>
        <taxon>Bacteroidota</taxon>
        <taxon>Flavobacteriia</taxon>
        <taxon>Flavobacteriales</taxon>
        <taxon>Weeksellaceae</taxon>
        <taxon>Chryseobacterium group</taxon>
        <taxon>Chryseobacterium</taxon>
    </lineage>
</organism>
<evidence type="ECO:0000259" key="3">
    <source>
        <dbReference type="Pfam" id="PF13351"/>
    </source>
</evidence>
<feature type="domain" description="DUF3945" evidence="2">
    <location>
        <begin position="290"/>
        <end position="343"/>
    </location>
</feature>
<evidence type="ECO:0000259" key="2">
    <source>
        <dbReference type="Pfam" id="PF13101"/>
    </source>
</evidence>
<evidence type="ECO:0000313" key="5">
    <source>
        <dbReference type="Proteomes" id="UP000256769"/>
    </source>
</evidence>
<feature type="region of interest" description="Disordered" evidence="1">
    <location>
        <begin position="349"/>
        <end position="368"/>
    </location>
</feature>
<evidence type="ECO:0008006" key="6">
    <source>
        <dbReference type="Google" id="ProtNLM"/>
    </source>
</evidence>